<keyword evidence="9" id="KW-1185">Reference proteome</keyword>
<dbReference type="Gene3D" id="1.20.1250.20">
    <property type="entry name" value="MFS general substrate transporter like domains"/>
    <property type="match status" value="2"/>
</dbReference>
<reference evidence="8 9" key="1">
    <citation type="submission" date="2015-06" db="EMBL/GenBank/DDBJ databases">
        <title>Survival trade-offs in plant roots during colonization by closely related pathogenic and mutualistic fungi.</title>
        <authorList>
            <person name="Hacquard S."/>
            <person name="Kracher B."/>
            <person name="Hiruma K."/>
            <person name="Weinman A."/>
            <person name="Muench P."/>
            <person name="Garrido Oter R."/>
            <person name="Ver Loren van Themaat E."/>
            <person name="Dallerey J.-F."/>
            <person name="Damm U."/>
            <person name="Henrissat B."/>
            <person name="Lespinet O."/>
            <person name="Thon M."/>
            <person name="Kemen E."/>
            <person name="McHardy A.C."/>
            <person name="Schulze-Lefert P."/>
            <person name="O'Connell R.J."/>
        </authorList>
    </citation>
    <scope>NUCLEOTIDE SEQUENCE [LARGE SCALE GENOMIC DNA]</scope>
    <source>
        <strain evidence="8 9">MAFF 238704</strain>
    </source>
</reference>
<feature type="transmembrane region" description="Helical" evidence="6">
    <location>
        <begin position="35"/>
        <end position="56"/>
    </location>
</feature>
<dbReference type="PANTHER" id="PTHR43791:SF48">
    <property type="entry name" value="TRANSPORTER, PUTATIVE (AFU_ORTHOLOGUE AFUA_4G01000)-RELATED"/>
    <property type="match status" value="1"/>
</dbReference>
<feature type="transmembrane region" description="Helical" evidence="6">
    <location>
        <begin position="205"/>
        <end position="227"/>
    </location>
</feature>
<dbReference type="FunFam" id="1.20.1250.20:FF:000013">
    <property type="entry name" value="MFS general substrate transporter"/>
    <property type="match status" value="1"/>
</dbReference>
<feature type="transmembrane region" description="Helical" evidence="6">
    <location>
        <begin position="376"/>
        <end position="397"/>
    </location>
</feature>
<comment type="caution">
    <text evidence="8">The sequence shown here is derived from an EMBL/GenBank/DDBJ whole genome shotgun (WGS) entry which is preliminary data.</text>
</comment>
<evidence type="ECO:0000256" key="4">
    <source>
        <dbReference type="ARBA" id="ARBA00022989"/>
    </source>
</evidence>
<keyword evidence="5 6" id="KW-0472">Membrane</keyword>
<dbReference type="SUPFAM" id="SSF103473">
    <property type="entry name" value="MFS general substrate transporter"/>
    <property type="match status" value="1"/>
</dbReference>
<feature type="domain" description="Major facilitator superfamily (MFS) profile" evidence="7">
    <location>
        <begin position="43"/>
        <end position="466"/>
    </location>
</feature>
<evidence type="ECO:0000256" key="6">
    <source>
        <dbReference type="SAM" id="Phobius"/>
    </source>
</evidence>
<evidence type="ECO:0000256" key="5">
    <source>
        <dbReference type="ARBA" id="ARBA00023136"/>
    </source>
</evidence>
<evidence type="ECO:0000256" key="3">
    <source>
        <dbReference type="ARBA" id="ARBA00022692"/>
    </source>
</evidence>
<evidence type="ECO:0000259" key="7">
    <source>
        <dbReference type="PROSITE" id="PS50850"/>
    </source>
</evidence>
<evidence type="ECO:0000313" key="9">
    <source>
        <dbReference type="Proteomes" id="UP000076584"/>
    </source>
</evidence>
<name>A0A161VW72_COLIC</name>
<feature type="transmembrane region" description="Helical" evidence="6">
    <location>
        <begin position="109"/>
        <end position="127"/>
    </location>
</feature>
<dbReference type="EMBL" id="LFIW01000342">
    <property type="protein sequence ID" value="KZL87004.1"/>
    <property type="molecule type" value="Genomic_DNA"/>
</dbReference>
<dbReference type="GO" id="GO:0022857">
    <property type="term" value="F:transmembrane transporter activity"/>
    <property type="evidence" value="ECO:0007669"/>
    <property type="project" value="InterPro"/>
</dbReference>
<feature type="transmembrane region" description="Helical" evidence="6">
    <location>
        <begin position="442"/>
        <end position="462"/>
    </location>
</feature>
<evidence type="ECO:0000313" key="8">
    <source>
        <dbReference type="EMBL" id="KZL87004.1"/>
    </source>
</evidence>
<dbReference type="PANTHER" id="PTHR43791">
    <property type="entry name" value="PERMEASE-RELATED"/>
    <property type="match status" value="1"/>
</dbReference>
<feature type="transmembrane region" description="Helical" evidence="6">
    <location>
        <begin position="348"/>
        <end position="370"/>
    </location>
</feature>
<evidence type="ECO:0000256" key="2">
    <source>
        <dbReference type="ARBA" id="ARBA00022448"/>
    </source>
</evidence>
<dbReference type="FunFam" id="1.20.1250.20:FF:000018">
    <property type="entry name" value="MFS transporter permease"/>
    <property type="match status" value="1"/>
</dbReference>
<feature type="transmembrane region" description="Helical" evidence="6">
    <location>
        <begin position="409"/>
        <end position="430"/>
    </location>
</feature>
<dbReference type="Proteomes" id="UP000076584">
    <property type="component" value="Unassembled WGS sequence"/>
</dbReference>
<dbReference type="PROSITE" id="PS50850">
    <property type="entry name" value="MFS"/>
    <property type="match status" value="1"/>
</dbReference>
<dbReference type="InterPro" id="IPR020846">
    <property type="entry name" value="MFS_dom"/>
</dbReference>
<dbReference type="InterPro" id="IPR036259">
    <property type="entry name" value="MFS_trans_sf"/>
</dbReference>
<comment type="subcellular location">
    <subcellularLocation>
        <location evidence="1">Membrane</location>
        <topology evidence="1">Multi-pass membrane protein</topology>
    </subcellularLocation>
</comment>
<sequence>MPEKTCDVTKENSNVNAVNHESPVLVGDRNVESRIRLKIDLCVIPLAALIFLVCFIDRSNIGNARLAGLEKELGLVGYDFNSVNTVFYVSYVVFEVPSNVLCKIVGPGWYLPGLTILFGLLTVASAYVNNYSQLAACRFLLGIAEAGIMPGLSYYLSRFYRHSELTFRLSLYIVMGPLAGAFGGLLASAILRLEGFGARIPAESWRAIFAVEGVVTVAVGLLALVFLTDRPETARFLTPQEREIAIIRLREERVGATVILDRISKNKMIKGAINPVTATTSICFMFCSLSVQGLALFAPTIVRSIYPNLRSQVSVTRQQLLTVPPYAFGAVCLLLMCFASWKLNRRQIFMIACAPPMMIGYLIFLCTNYRQTTARYAAVFLMASTSFILGPLCHAQASANVSSDTARNMSIAICMFFGNIGSLVSTWSFLPSDAPNYRIGCGLNFATSTLILATAVGAWVWMRLDNNRKDQKNVDAELASLTTAEAEQLDWKHPAFRWRL</sequence>
<evidence type="ECO:0000256" key="1">
    <source>
        <dbReference type="ARBA" id="ARBA00004141"/>
    </source>
</evidence>
<organism evidence="8 9">
    <name type="scientific">Colletotrichum incanum</name>
    <name type="common">Soybean anthracnose fungus</name>
    <dbReference type="NCBI Taxonomy" id="1573173"/>
    <lineage>
        <taxon>Eukaryota</taxon>
        <taxon>Fungi</taxon>
        <taxon>Dikarya</taxon>
        <taxon>Ascomycota</taxon>
        <taxon>Pezizomycotina</taxon>
        <taxon>Sordariomycetes</taxon>
        <taxon>Hypocreomycetidae</taxon>
        <taxon>Glomerellales</taxon>
        <taxon>Glomerellaceae</taxon>
        <taxon>Colletotrichum</taxon>
        <taxon>Colletotrichum spaethianum species complex</taxon>
    </lineage>
</organism>
<feature type="transmembrane region" description="Helical" evidence="6">
    <location>
        <begin position="322"/>
        <end position="341"/>
    </location>
</feature>
<dbReference type="InterPro" id="IPR011701">
    <property type="entry name" value="MFS"/>
</dbReference>
<keyword evidence="2" id="KW-0813">Transport</keyword>
<dbReference type="Pfam" id="PF07690">
    <property type="entry name" value="MFS_1"/>
    <property type="match status" value="1"/>
</dbReference>
<feature type="transmembrane region" description="Helical" evidence="6">
    <location>
        <begin position="272"/>
        <end position="302"/>
    </location>
</feature>
<protein>
    <submittedName>
        <fullName evidence="8">Mfs transporter protein</fullName>
    </submittedName>
</protein>
<accession>A0A161VW72</accession>
<keyword evidence="3 6" id="KW-0812">Transmembrane</keyword>
<gene>
    <name evidence="8" type="ORF">CI238_02168</name>
</gene>
<keyword evidence="4 6" id="KW-1133">Transmembrane helix</keyword>
<proteinExistence type="predicted"/>
<dbReference type="GO" id="GO:0016020">
    <property type="term" value="C:membrane"/>
    <property type="evidence" value="ECO:0007669"/>
    <property type="project" value="UniProtKB-SubCell"/>
</dbReference>
<dbReference type="AlphaFoldDB" id="A0A161VW72"/>
<feature type="transmembrane region" description="Helical" evidence="6">
    <location>
        <begin position="139"/>
        <end position="157"/>
    </location>
</feature>
<feature type="transmembrane region" description="Helical" evidence="6">
    <location>
        <begin position="169"/>
        <end position="193"/>
    </location>
</feature>